<dbReference type="PANTHER" id="PTHR19446">
    <property type="entry name" value="REVERSE TRANSCRIPTASES"/>
    <property type="match status" value="1"/>
</dbReference>
<dbReference type="AlphaFoldDB" id="A0A438E3Y4"/>
<sequence length="900" mass="100458">MHRCSPESKVRGDNSGGPHASMGVEKDLFQVQTGREDMSSTGGKNGCFGEGLDCCFQRDVFGGSGRRACLEVTGDSKGASGPMGESPVEWQKDKRGTGPAVEVRGGLGRAHLSGPSLLRVGGRMGVDSPLGLLVGDDRAAATVPLEWFKPMSAWISGTDEAFQAEATRYSSIPSPLVSQGVRGFSSSISCRKRAANGFRRRGCGSATEMVGVDADISPLNMVLADGSVEAASSGEEMVLVLVGETSLDESNPLRQPVVGAESDGEWKSSCLAQFSDFMGIPTTGCEEEILTMLKKWIMRKDQKNQRFGAKRIKVESSKFVRELKRFLEWGALDSRGVYGPAVGRFREDFWEELGTIRGLWQDPWCLGGDFNVIRFFGEMNSISRLSSAMRRFSEIIEDLELRDLPLQGGSFTWRGGLNNQIQSRLDRFIVLEDWECYFSGAIQGLLPRIISDHCPILLDCGRTRKGPSPFRFEKMWLKEESLKDLLRNWWVGFQFRGSFSFTLSEKLKALKACLKIWNREVFGNVTARKESALKQMMFWDSIKGDRVLTAEEQTLRKQALEEYKKWVIMEETSWRQKSRELWLREGDKNTGYFHKMVNAHKRVNSLVKIKINGAWVSEERDIKEGVVGALEGEAAALLEALFSKEEVFGALLDLNGDKAPDPDGFTMAFWQFSWGFLKEEVMGFFKDFHDQGKFVKSINASFMVLIPKKKGVEDLKNFRPISLVGSLCKLLAKVLANRLKKVMGKLVSKSQNAFVEGRQILDASLIANEAIHSMQKSGGGGILCKLDIEKAYDHVSWSFLLWLMEMMGFGAKWISWIQWCIGTANFSVLINGTSLGFFQSSTGLRQGNLLSPYLFVIVMEAPTCLLKRAKEGGGFCRDGSSMVEEVWEWRSLICCSRMTL</sequence>
<evidence type="ECO:0000259" key="2">
    <source>
        <dbReference type="PROSITE" id="PS50878"/>
    </source>
</evidence>
<dbReference type="SUPFAM" id="SSF56219">
    <property type="entry name" value="DNase I-like"/>
    <property type="match status" value="1"/>
</dbReference>
<comment type="caution">
    <text evidence="3">The sequence shown here is derived from an EMBL/GenBank/DDBJ whole genome shotgun (WGS) entry which is preliminary data.</text>
</comment>
<evidence type="ECO:0000313" key="3">
    <source>
        <dbReference type="EMBL" id="RVW42426.1"/>
    </source>
</evidence>
<reference evidence="3 4" key="1">
    <citation type="journal article" date="2018" name="PLoS Genet.">
        <title>Population sequencing reveals clonal diversity and ancestral inbreeding in the grapevine cultivar Chardonnay.</title>
        <authorList>
            <person name="Roach M.J."/>
            <person name="Johnson D.L."/>
            <person name="Bohlmann J."/>
            <person name="van Vuuren H.J."/>
            <person name="Jones S.J."/>
            <person name="Pretorius I.S."/>
            <person name="Schmidt S.A."/>
            <person name="Borneman A.R."/>
        </authorList>
    </citation>
    <scope>NUCLEOTIDE SEQUENCE [LARGE SCALE GENOMIC DNA]</scope>
    <source>
        <strain evidence="4">cv. Chardonnay</strain>
        <tissue evidence="3">Leaf</tissue>
    </source>
</reference>
<feature type="compositionally biased region" description="Basic and acidic residues" evidence="1">
    <location>
        <begin position="1"/>
        <end position="12"/>
    </location>
</feature>
<dbReference type="Pfam" id="PF00078">
    <property type="entry name" value="RVT_1"/>
    <property type="match status" value="1"/>
</dbReference>
<proteinExistence type="predicted"/>
<dbReference type="Gene3D" id="3.60.10.10">
    <property type="entry name" value="Endonuclease/exonuclease/phosphatase"/>
    <property type="match status" value="1"/>
</dbReference>
<feature type="domain" description="Reverse transcriptase" evidence="2">
    <location>
        <begin position="687"/>
        <end position="900"/>
    </location>
</feature>
<organism evidence="3 4">
    <name type="scientific">Vitis vinifera</name>
    <name type="common">Grape</name>
    <dbReference type="NCBI Taxonomy" id="29760"/>
    <lineage>
        <taxon>Eukaryota</taxon>
        <taxon>Viridiplantae</taxon>
        <taxon>Streptophyta</taxon>
        <taxon>Embryophyta</taxon>
        <taxon>Tracheophyta</taxon>
        <taxon>Spermatophyta</taxon>
        <taxon>Magnoliopsida</taxon>
        <taxon>eudicotyledons</taxon>
        <taxon>Gunneridae</taxon>
        <taxon>Pentapetalae</taxon>
        <taxon>rosids</taxon>
        <taxon>Vitales</taxon>
        <taxon>Vitaceae</taxon>
        <taxon>Viteae</taxon>
        <taxon>Vitis</taxon>
    </lineage>
</organism>
<feature type="region of interest" description="Disordered" evidence="1">
    <location>
        <begin position="75"/>
        <end position="107"/>
    </location>
</feature>
<evidence type="ECO:0000256" key="1">
    <source>
        <dbReference type="SAM" id="MobiDB-lite"/>
    </source>
</evidence>
<feature type="region of interest" description="Disordered" evidence="1">
    <location>
        <begin position="1"/>
        <end position="23"/>
    </location>
</feature>
<dbReference type="PROSITE" id="PS50878">
    <property type="entry name" value="RT_POL"/>
    <property type="match status" value="1"/>
</dbReference>
<gene>
    <name evidence="3" type="primary">YTX2_569</name>
    <name evidence="3" type="ORF">CK203_070852</name>
</gene>
<dbReference type="CDD" id="cd01650">
    <property type="entry name" value="RT_nLTR_like"/>
    <property type="match status" value="1"/>
</dbReference>
<name>A0A438E3Y4_VITVI</name>
<dbReference type="EMBL" id="QGNW01001405">
    <property type="protein sequence ID" value="RVW42426.1"/>
    <property type="molecule type" value="Genomic_DNA"/>
</dbReference>
<dbReference type="InterPro" id="IPR036691">
    <property type="entry name" value="Endo/exonu/phosph_ase_sf"/>
</dbReference>
<dbReference type="Proteomes" id="UP000288805">
    <property type="component" value="Unassembled WGS sequence"/>
</dbReference>
<dbReference type="InterPro" id="IPR000477">
    <property type="entry name" value="RT_dom"/>
</dbReference>
<accession>A0A438E3Y4</accession>
<protein>
    <submittedName>
        <fullName evidence="3">Transposon TX1 uncharacterized 149 kDa protein</fullName>
    </submittedName>
</protein>
<evidence type="ECO:0000313" key="4">
    <source>
        <dbReference type="Proteomes" id="UP000288805"/>
    </source>
</evidence>